<dbReference type="CTD" id="157313"/>
<feature type="region of interest" description="Disordered" evidence="1">
    <location>
        <begin position="375"/>
        <end position="434"/>
    </location>
</feature>
<accession>R4GA72</accession>
<keyword evidence="3" id="KW-1185">Reference proteome</keyword>
<feature type="compositionally biased region" description="Basic and acidic residues" evidence="1">
    <location>
        <begin position="413"/>
        <end position="422"/>
    </location>
</feature>
<dbReference type="InParanoid" id="R4GA72"/>
<feature type="region of interest" description="Disordered" evidence="1">
    <location>
        <begin position="1"/>
        <end position="43"/>
    </location>
</feature>
<dbReference type="Proteomes" id="UP000001646">
    <property type="component" value="Unplaced"/>
</dbReference>
<feature type="region of interest" description="Disordered" evidence="1">
    <location>
        <begin position="329"/>
        <end position="354"/>
    </location>
</feature>
<feature type="compositionally biased region" description="Polar residues" evidence="1">
    <location>
        <begin position="1"/>
        <end position="11"/>
    </location>
</feature>
<evidence type="ECO:0000256" key="1">
    <source>
        <dbReference type="SAM" id="MobiDB-lite"/>
    </source>
</evidence>
<dbReference type="OrthoDB" id="9947694at2759"/>
<dbReference type="eggNOG" id="ENOG502S079">
    <property type="taxonomic scope" value="Eukaryota"/>
</dbReference>
<feature type="region of interest" description="Disordered" evidence="1">
    <location>
        <begin position="184"/>
        <end position="212"/>
    </location>
</feature>
<dbReference type="AlphaFoldDB" id="R4GA72"/>
<protein>
    <recommendedName>
        <fullName evidence="4">PP1-binding domain-containing protein</fullName>
    </recommendedName>
</protein>
<dbReference type="Ensembl" id="ENSACAT00000029576.2">
    <property type="protein sequence ID" value="ENSACAP00000022159.2"/>
    <property type="gene ID" value="ENSACAG00000028695.2"/>
</dbReference>
<dbReference type="Bgee" id="ENSACAG00000028695">
    <property type="expression patterns" value="Expressed in forelimb bud and 11 other cell types or tissues"/>
</dbReference>
<proteinExistence type="predicted"/>
<gene>
    <name evidence="2" type="primary">cdca2</name>
</gene>
<feature type="compositionally biased region" description="Basic and acidic residues" evidence="1">
    <location>
        <begin position="345"/>
        <end position="354"/>
    </location>
</feature>
<dbReference type="FunCoup" id="R4GA72">
    <property type="interactions" value="333"/>
</dbReference>
<feature type="region of interest" description="Disordered" evidence="1">
    <location>
        <begin position="460"/>
        <end position="487"/>
    </location>
</feature>
<dbReference type="HOGENOM" id="CLU_444068_0_0_1"/>
<sequence>MASLSTHNTCASPKRPSAVERPTYLTPRQSGLGPKQGLESTAKPLDFSTLTAADFGITPESFTKQTKGQSKNVLNKLGRRSTIGIRGSPENNSLIRYIAYQRRARKQDALLQASPFTHQNTFLKDKIAAFQSSFKSPEETEERQIHVAETSKEINAGPHEELEEDQNLPLVCGTLTFEENTTVKSLNGGKTSPDIQEHNIVSPSSKPFHTDTGETTKALPGLLASSAKSGGMILKTTPCKGVSRTPCGKQFSHASDEVNQSATIQKNCKKVRFAEQQSLELFDETKPPVTPVQRNRLSFCSARPVLKKRRVETGDKEVGIEHHLEHIYDTKDEFSADPGSTANERTTKSDEVIIKNEDLDSDDIPLHKKRVLLSSSVSRGSSPNMSPEKESFSQSDVDRNDNQEASKGTESAADDHLEETSKHSFHIQDPARRITRSSAINQHYSKIEETDFTLASKMQIKNSKHKANKIQKTAPEAKSVQKKKPAAKCRVFGKRRKRKKKQKALYGQRETASKTPLLSPILEVTEDISFGSSYQHTPESCISIFDDSILSDLRGESENGRDENSCILRNDSEDGDSLHSSLCLLKELDMSTSFSPLADDDANVLKNMLPLESPKQKSPKKLKIILNEKEEALNSDYSSGIAKKQQKHEILHSPRAEGTALFSVESAAQLGSESGSMNRNKIPKRKCRRQSFHLLNHSETPGNIHSIPEGNMEELSLAPADSELLHSIQCSIEASFSSTSRRVRRSMRRDKNAEKEGLAWIQIPDSACVIKRRLSSIPQESELLPQKEAISIQLPFLMSEEQENAHVPTGPYKVKKRKSIGVLSAKENNNVVLKAQRSRRASLGYKSDYCY</sequence>
<dbReference type="GeneTree" id="ENSGT00960000187172"/>
<dbReference type="KEGG" id="acs:100564474"/>
<evidence type="ECO:0000313" key="2">
    <source>
        <dbReference type="Ensembl" id="ENSACAP00000022159.2"/>
    </source>
</evidence>
<evidence type="ECO:0008006" key="4">
    <source>
        <dbReference type="Google" id="ProtNLM"/>
    </source>
</evidence>
<organism evidence="2 3">
    <name type="scientific">Anolis carolinensis</name>
    <name type="common">Green anole</name>
    <name type="synonym">American chameleon</name>
    <dbReference type="NCBI Taxonomy" id="28377"/>
    <lineage>
        <taxon>Eukaryota</taxon>
        <taxon>Metazoa</taxon>
        <taxon>Chordata</taxon>
        <taxon>Craniata</taxon>
        <taxon>Vertebrata</taxon>
        <taxon>Euteleostomi</taxon>
        <taxon>Lepidosauria</taxon>
        <taxon>Squamata</taxon>
        <taxon>Bifurcata</taxon>
        <taxon>Unidentata</taxon>
        <taxon>Episquamata</taxon>
        <taxon>Toxicofera</taxon>
        <taxon>Iguania</taxon>
        <taxon>Dactyloidae</taxon>
        <taxon>Anolis</taxon>
    </lineage>
</organism>
<reference evidence="2" key="3">
    <citation type="submission" date="2025-09" db="UniProtKB">
        <authorList>
            <consortium name="Ensembl"/>
        </authorList>
    </citation>
    <scope>IDENTIFICATION</scope>
</reference>
<reference evidence="2" key="1">
    <citation type="submission" date="2009-12" db="EMBL/GenBank/DDBJ databases">
        <title>The Genome Sequence of Anolis carolinensis (Green Anole Lizard).</title>
        <authorList>
            <consortium name="The Genome Sequencing Platform"/>
            <person name="Di Palma F."/>
            <person name="Alfoldi J."/>
            <person name="Heiman D."/>
            <person name="Young S."/>
            <person name="Grabherr M."/>
            <person name="Johnson J."/>
            <person name="Lander E.S."/>
            <person name="Lindblad-Toh K."/>
        </authorList>
    </citation>
    <scope>NUCLEOTIDE SEQUENCE [LARGE SCALE GENOMIC DNA]</scope>
    <source>
        <strain evidence="2">JBL SC #1</strain>
    </source>
</reference>
<evidence type="ECO:0000313" key="3">
    <source>
        <dbReference type="Proteomes" id="UP000001646"/>
    </source>
</evidence>
<name>R4GA72_ANOCA</name>
<feature type="compositionally biased region" description="Polar residues" evidence="1">
    <location>
        <begin position="184"/>
        <end position="207"/>
    </location>
</feature>
<dbReference type="STRING" id="28377.ENSACAP00000022159"/>
<reference evidence="2" key="2">
    <citation type="submission" date="2025-08" db="UniProtKB">
        <authorList>
            <consortium name="Ensembl"/>
        </authorList>
    </citation>
    <scope>IDENTIFICATION</scope>
</reference>
<feature type="compositionally biased region" description="Basic and acidic residues" evidence="1">
    <location>
        <begin position="387"/>
        <end position="404"/>
    </location>
</feature>
<dbReference type="GeneID" id="100564474"/>